<dbReference type="GeneID" id="19208450"/>
<dbReference type="EMBL" id="JH711588">
    <property type="protein sequence ID" value="EIW75728.1"/>
    <property type="molecule type" value="Genomic_DNA"/>
</dbReference>
<feature type="non-terminal residue" evidence="1">
    <location>
        <position position="1"/>
    </location>
</feature>
<dbReference type="OMA" id="QWETHEL"/>
<dbReference type="KEGG" id="cput:CONPUDRAFT_65816"/>
<evidence type="ECO:0000313" key="2">
    <source>
        <dbReference type="Proteomes" id="UP000053558"/>
    </source>
</evidence>
<dbReference type="RefSeq" id="XP_007774107.1">
    <property type="nucleotide sequence ID" value="XM_007775917.1"/>
</dbReference>
<protein>
    <submittedName>
        <fullName evidence="1">Uncharacterized protein</fullName>
    </submittedName>
</protein>
<sequence length="182" mass="20608">SFGRFTIRKFRKNVCAMKRLAARDFEDILQCALPVFESVPWPERRHRQVILDMLFELANWHALAKLRVHTDDTLHFLEAATVSLGNTLRKFRADVCPHYDTRELPLETAARGRRAVTRLVTQAASSGGQTSSANVPSKSLRKELNLVIYKFHSLGDYVKTIKEHGTTDNFTSQGVSGALFSF</sequence>
<dbReference type="AlphaFoldDB" id="A0A5M3M945"/>
<comment type="caution">
    <text evidence="1">The sequence shown here is derived from an EMBL/GenBank/DDBJ whole genome shotgun (WGS) entry which is preliminary data.</text>
</comment>
<dbReference type="OrthoDB" id="3269417at2759"/>
<organism evidence="1 2">
    <name type="scientific">Coniophora puteana (strain RWD-64-598)</name>
    <name type="common">Brown rot fungus</name>
    <dbReference type="NCBI Taxonomy" id="741705"/>
    <lineage>
        <taxon>Eukaryota</taxon>
        <taxon>Fungi</taxon>
        <taxon>Dikarya</taxon>
        <taxon>Basidiomycota</taxon>
        <taxon>Agaricomycotina</taxon>
        <taxon>Agaricomycetes</taxon>
        <taxon>Agaricomycetidae</taxon>
        <taxon>Boletales</taxon>
        <taxon>Coniophorineae</taxon>
        <taxon>Coniophoraceae</taxon>
        <taxon>Coniophora</taxon>
    </lineage>
</organism>
<reference evidence="2" key="1">
    <citation type="journal article" date="2012" name="Science">
        <title>The Paleozoic origin of enzymatic lignin decomposition reconstructed from 31 fungal genomes.</title>
        <authorList>
            <person name="Floudas D."/>
            <person name="Binder M."/>
            <person name="Riley R."/>
            <person name="Barry K."/>
            <person name="Blanchette R.A."/>
            <person name="Henrissat B."/>
            <person name="Martinez A.T."/>
            <person name="Otillar R."/>
            <person name="Spatafora J.W."/>
            <person name="Yadav J.S."/>
            <person name="Aerts A."/>
            <person name="Benoit I."/>
            <person name="Boyd A."/>
            <person name="Carlson A."/>
            <person name="Copeland A."/>
            <person name="Coutinho P.M."/>
            <person name="de Vries R.P."/>
            <person name="Ferreira P."/>
            <person name="Findley K."/>
            <person name="Foster B."/>
            <person name="Gaskell J."/>
            <person name="Glotzer D."/>
            <person name="Gorecki P."/>
            <person name="Heitman J."/>
            <person name="Hesse C."/>
            <person name="Hori C."/>
            <person name="Igarashi K."/>
            <person name="Jurgens J.A."/>
            <person name="Kallen N."/>
            <person name="Kersten P."/>
            <person name="Kohler A."/>
            <person name="Kuees U."/>
            <person name="Kumar T.K.A."/>
            <person name="Kuo A."/>
            <person name="LaButti K."/>
            <person name="Larrondo L.F."/>
            <person name="Lindquist E."/>
            <person name="Ling A."/>
            <person name="Lombard V."/>
            <person name="Lucas S."/>
            <person name="Lundell T."/>
            <person name="Martin R."/>
            <person name="McLaughlin D.J."/>
            <person name="Morgenstern I."/>
            <person name="Morin E."/>
            <person name="Murat C."/>
            <person name="Nagy L.G."/>
            <person name="Nolan M."/>
            <person name="Ohm R.A."/>
            <person name="Patyshakuliyeva A."/>
            <person name="Rokas A."/>
            <person name="Ruiz-Duenas F.J."/>
            <person name="Sabat G."/>
            <person name="Salamov A."/>
            <person name="Samejima M."/>
            <person name="Schmutz J."/>
            <person name="Slot J.C."/>
            <person name="St John F."/>
            <person name="Stenlid J."/>
            <person name="Sun H."/>
            <person name="Sun S."/>
            <person name="Syed K."/>
            <person name="Tsang A."/>
            <person name="Wiebenga A."/>
            <person name="Young D."/>
            <person name="Pisabarro A."/>
            <person name="Eastwood D.C."/>
            <person name="Martin F."/>
            <person name="Cullen D."/>
            <person name="Grigoriev I.V."/>
            <person name="Hibbett D.S."/>
        </authorList>
    </citation>
    <scope>NUCLEOTIDE SEQUENCE [LARGE SCALE GENOMIC DNA]</scope>
    <source>
        <strain evidence="2">RWD-64-598 SS2</strain>
    </source>
</reference>
<evidence type="ECO:0000313" key="1">
    <source>
        <dbReference type="EMBL" id="EIW75728.1"/>
    </source>
</evidence>
<dbReference type="Proteomes" id="UP000053558">
    <property type="component" value="Unassembled WGS sequence"/>
</dbReference>
<proteinExistence type="predicted"/>
<gene>
    <name evidence="1" type="ORF">CONPUDRAFT_65816</name>
</gene>
<keyword evidence="2" id="KW-1185">Reference proteome</keyword>
<accession>A0A5M3M945</accession>
<name>A0A5M3M945_CONPW</name>